<reference evidence="1 2" key="1">
    <citation type="submission" date="2019-05" db="EMBL/GenBank/DDBJ databases">
        <title>Mikania micrantha, genome provides insights into the molecular mechanism of rapid growth.</title>
        <authorList>
            <person name="Liu B."/>
        </authorList>
    </citation>
    <scope>NUCLEOTIDE SEQUENCE [LARGE SCALE GENOMIC DNA]</scope>
    <source>
        <strain evidence="1">NLD-2019</strain>
        <tissue evidence="1">Leaf</tissue>
    </source>
</reference>
<dbReference type="AlphaFoldDB" id="A0A5N6MY00"/>
<organism evidence="1 2">
    <name type="scientific">Mikania micrantha</name>
    <name type="common">bitter vine</name>
    <dbReference type="NCBI Taxonomy" id="192012"/>
    <lineage>
        <taxon>Eukaryota</taxon>
        <taxon>Viridiplantae</taxon>
        <taxon>Streptophyta</taxon>
        <taxon>Embryophyta</taxon>
        <taxon>Tracheophyta</taxon>
        <taxon>Spermatophyta</taxon>
        <taxon>Magnoliopsida</taxon>
        <taxon>eudicotyledons</taxon>
        <taxon>Gunneridae</taxon>
        <taxon>Pentapetalae</taxon>
        <taxon>asterids</taxon>
        <taxon>campanulids</taxon>
        <taxon>Asterales</taxon>
        <taxon>Asteraceae</taxon>
        <taxon>Asteroideae</taxon>
        <taxon>Heliantheae alliance</taxon>
        <taxon>Eupatorieae</taxon>
        <taxon>Mikania</taxon>
    </lineage>
</organism>
<dbReference type="Proteomes" id="UP000326396">
    <property type="component" value="Linkage Group LG4"/>
</dbReference>
<evidence type="ECO:0000313" key="1">
    <source>
        <dbReference type="EMBL" id="KAD4179288.1"/>
    </source>
</evidence>
<dbReference type="EMBL" id="SZYD01000014">
    <property type="protein sequence ID" value="KAD4179288.1"/>
    <property type="molecule type" value="Genomic_DNA"/>
</dbReference>
<proteinExistence type="predicted"/>
<comment type="caution">
    <text evidence="1">The sequence shown here is derived from an EMBL/GenBank/DDBJ whole genome shotgun (WGS) entry which is preliminary data.</text>
</comment>
<sequence length="175" mass="19751">MGELRVLCGTRCLKISEISPDFFAVHEAVEKVDSLVKRLYFILIIISIFYSTTPPPPSKISSSNPKELSFEASGTFRSHQETFIQVRIVFSSAELRLTRLMTVKTMSLTLDVQKDLIVSLSQYQKSSSLELYLVNPCGAEQESLIVLLADNPFARRVAPPLDNSDDRVRMHFSHL</sequence>
<gene>
    <name evidence="1" type="ORF">E3N88_27879</name>
</gene>
<protein>
    <submittedName>
        <fullName evidence="1">Uncharacterized protein</fullName>
    </submittedName>
</protein>
<evidence type="ECO:0000313" key="2">
    <source>
        <dbReference type="Proteomes" id="UP000326396"/>
    </source>
</evidence>
<name>A0A5N6MY00_9ASTR</name>
<keyword evidence="2" id="KW-1185">Reference proteome</keyword>
<accession>A0A5N6MY00</accession>